<name>A0A3B0TSC8_9ZZZZ</name>
<dbReference type="GO" id="GO:0046872">
    <property type="term" value="F:metal ion binding"/>
    <property type="evidence" value="ECO:0007669"/>
    <property type="project" value="UniProtKB-KW"/>
</dbReference>
<accession>A0A3B0TSC8</accession>
<keyword evidence="7" id="KW-0689">Ribosomal protein</keyword>
<protein>
    <submittedName>
        <fullName evidence="7">Ribosomal protein S12p Asp88 (E. coli) methylthiotransferase</fullName>
        <ecNumber evidence="7">2.8.4.4</ecNumber>
    </submittedName>
</protein>
<evidence type="ECO:0000256" key="4">
    <source>
        <dbReference type="ARBA" id="ARBA00023004"/>
    </source>
</evidence>
<evidence type="ECO:0000256" key="1">
    <source>
        <dbReference type="ARBA" id="ARBA00022485"/>
    </source>
</evidence>
<dbReference type="PANTHER" id="PTHR43837">
    <property type="entry name" value="RIBOSOMAL PROTEIN S12 METHYLTHIOTRANSFERASE RIMO"/>
    <property type="match status" value="1"/>
</dbReference>
<keyword evidence="7" id="KW-0687">Ribonucleoprotein</keyword>
<keyword evidence="2" id="KW-0949">S-adenosyl-L-methionine</keyword>
<dbReference type="Gene3D" id="3.80.30.20">
    <property type="entry name" value="tm_1862 like domain"/>
    <property type="match status" value="1"/>
</dbReference>
<dbReference type="GO" id="GO:0103039">
    <property type="term" value="F:protein methylthiotransferase activity"/>
    <property type="evidence" value="ECO:0007669"/>
    <property type="project" value="UniProtKB-EC"/>
</dbReference>
<organism evidence="7">
    <name type="scientific">hydrothermal vent metagenome</name>
    <dbReference type="NCBI Taxonomy" id="652676"/>
    <lineage>
        <taxon>unclassified sequences</taxon>
        <taxon>metagenomes</taxon>
        <taxon>ecological metagenomes</taxon>
    </lineage>
</organism>
<dbReference type="InterPro" id="IPR058240">
    <property type="entry name" value="rSAM_sf"/>
</dbReference>
<dbReference type="InterPro" id="IPR023404">
    <property type="entry name" value="rSAM_horseshoe"/>
</dbReference>
<evidence type="ECO:0000313" key="7">
    <source>
        <dbReference type="EMBL" id="VAW19620.1"/>
    </source>
</evidence>
<keyword evidence="4" id="KW-0408">Iron</keyword>
<keyword evidence="5" id="KW-0411">Iron-sulfur</keyword>
<sequence>CFERLGAFAYSHEENTTAAELEDNVPEEIKQQRVNEVMEIQSQISFELNQQKVGKTFKVIIDRKDGNYFVGRTEFDSPDVDNEVLIDATKYYVQVGKFAQIKITSATEFDLYGEPV</sequence>
<evidence type="ECO:0000256" key="2">
    <source>
        <dbReference type="ARBA" id="ARBA00022691"/>
    </source>
</evidence>
<dbReference type="EMBL" id="UOER01000051">
    <property type="protein sequence ID" value="VAW19620.1"/>
    <property type="molecule type" value="Genomic_DNA"/>
</dbReference>
<evidence type="ECO:0000256" key="5">
    <source>
        <dbReference type="ARBA" id="ARBA00023014"/>
    </source>
</evidence>
<feature type="domain" description="TRAM" evidence="6">
    <location>
        <begin position="50"/>
        <end position="116"/>
    </location>
</feature>
<dbReference type="EC" id="2.8.4.4" evidence="7"/>
<dbReference type="GO" id="GO:0005840">
    <property type="term" value="C:ribosome"/>
    <property type="evidence" value="ECO:0007669"/>
    <property type="project" value="UniProtKB-KW"/>
</dbReference>
<dbReference type="Pfam" id="PF18693">
    <property type="entry name" value="TRAM_2"/>
    <property type="match status" value="1"/>
</dbReference>
<evidence type="ECO:0000259" key="6">
    <source>
        <dbReference type="PROSITE" id="PS50926"/>
    </source>
</evidence>
<dbReference type="GO" id="GO:0035599">
    <property type="term" value="F:aspartic acid methylthiotransferase activity"/>
    <property type="evidence" value="ECO:0007669"/>
    <property type="project" value="TreeGrafter"/>
</dbReference>
<dbReference type="GO" id="GO:0005829">
    <property type="term" value="C:cytosol"/>
    <property type="evidence" value="ECO:0007669"/>
    <property type="project" value="TreeGrafter"/>
</dbReference>
<dbReference type="InterPro" id="IPR005840">
    <property type="entry name" value="Ribosomal_uS12_MeSTrfase_RimO"/>
</dbReference>
<dbReference type="InterPro" id="IPR012340">
    <property type="entry name" value="NA-bd_OB-fold"/>
</dbReference>
<dbReference type="AlphaFoldDB" id="A0A3B0TSC8"/>
<keyword evidence="1" id="KW-0004">4Fe-4S</keyword>
<keyword evidence="7" id="KW-0808">Transferase</keyword>
<evidence type="ECO:0000256" key="3">
    <source>
        <dbReference type="ARBA" id="ARBA00022723"/>
    </source>
</evidence>
<proteinExistence type="predicted"/>
<feature type="non-terminal residue" evidence="7">
    <location>
        <position position="1"/>
    </location>
</feature>
<dbReference type="GO" id="GO:0051539">
    <property type="term" value="F:4 iron, 4 sulfur cluster binding"/>
    <property type="evidence" value="ECO:0007669"/>
    <property type="project" value="UniProtKB-KW"/>
</dbReference>
<keyword evidence="3" id="KW-0479">Metal-binding</keyword>
<gene>
    <name evidence="7" type="ORF">MNBD_BACTEROID04-1950</name>
</gene>
<reference evidence="7" key="1">
    <citation type="submission" date="2018-06" db="EMBL/GenBank/DDBJ databases">
        <authorList>
            <person name="Zhirakovskaya E."/>
        </authorList>
    </citation>
    <scope>NUCLEOTIDE SEQUENCE</scope>
</reference>
<dbReference type="InterPro" id="IPR002792">
    <property type="entry name" value="TRAM_dom"/>
</dbReference>
<dbReference type="PROSITE" id="PS50926">
    <property type="entry name" value="TRAM"/>
    <property type="match status" value="1"/>
</dbReference>
<dbReference type="SUPFAM" id="SSF102114">
    <property type="entry name" value="Radical SAM enzymes"/>
    <property type="match status" value="1"/>
</dbReference>
<dbReference type="PANTHER" id="PTHR43837:SF1">
    <property type="entry name" value="RIBOSOMAL PROTEIN US12 METHYLTHIOTRANSFERASE RIMO"/>
    <property type="match status" value="1"/>
</dbReference>
<dbReference type="Gene3D" id="2.40.50.140">
    <property type="entry name" value="Nucleic acid-binding proteins"/>
    <property type="match status" value="1"/>
</dbReference>